<evidence type="ECO:0000259" key="1">
    <source>
        <dbReference type="Pfam" id="PF04230"/>
    </source>
</evidence>
<protein>
    <recommendedName>
        <fullName evidence="1">Polysaccharide pyruvyl transferase domain-containing protein</fullName>
    </recommendedName>
</protein>
<reference evidence="2 3" key="1">
    <citation type="submission" date="2019-09" db="EMBL/GenBank/DDBJ databases">
        <title>Draft genome sequencing of Hungatella hathewayi 123Y-2.</title>
        <authorList>
            <person name="Lv Q."/>
            <person name="Li S."/>
        </authorList>
    </citation>
    <scope>NUCLEOTIDE SEQUENCE [LARGE SCALE GENOMIC DNA]</scope>
    <source>
        <strain evidence="2 3">123Y-2</strain>
    </source>
</reference>
<gene>
    <name evidence="2" type="ORF">GNE07_11820</name>
</gene>
<evidence type="ECO:0000313" key="2">
    <source>
        <dbReference type="EMBL" id="MUB63742.1"/>
    </source>
</evidence>
<organism evidence="2 3">
    <name type="scientific">Hungatella hathewayi</name>
    <dbReference type="NCBI Taxonomy" id="154046"/>
    <lineage>
        <taxon>Bacteria</taxon>
        <taxon>Bacillati</taxon>
        <taxon>Bacillota</taxon>
        <taxon>Clostridia</taxon>
        <taxon>Lachnospirales</taxon>
        <taxon>Lachnospiraceae</taxon>
        <taxon>Hungatella</taxon>
    </lineage>
</organism>
<evidence type="ECO:0000313" key="3">
    <source>
        <dbReference type="Proteomes" id="UP000434223"/>
    </source>
</evidence>
<proteinExistence type="predicted"/>
<accession>A0AAW9WFJ9</accession>
<comment type="caution">
    <text evidence="2">The sequence shown here is derived from an EMBL/GenBank/DDBJ whole genome shotgun (WGS) entry which is preliminary data.</text>
</comment>
<dbReference type="InterPro" id="IPR007345">
    <property type="entry name" value="Polysacch_pyruvyl_Trfase"/>
</dbReference>
<dbReference type="Proteomes" id="UP000434223">
    <property type="component" value="Unassembled WGS sequence"/>
</dbReference>
<dbReference type="EMBL" id="WNME01000006">
    <property type="protein sequence ID" value="MUB63742.1"/>
    <property type="molecule type" value="Genomic_DNA"/>
</dbReference>
<name>A0AAW9WFJ9_9FIRM</name>
<dbReference type="Pfam" id="PF04230">
    <property type="entry name" value="PS_pyruv_trans"/>
    <property type="match status" value="1"/>
</dbReference>
<dbReference type="AlphaFoldDB" id="A0AAW9WFJ9"/>
<sequence length="403" mass="46191">MFQNRLKLSCLPDFRSQNYMSYTENAAKSEDGKDGQTMKRINCVVSSYAYVVKNINYGSLLQYYALQTFLVKLGEEAYWLRYTLEEKESIAVKLKAAAKRILHPVRSARRIRCQKSYLAFINRYLAVSGCVYETYESLVNNPPEADRYITGSDQVWGGTVKANYLCFVHEKSKKTAYAASFGTDMISREQMNAVKMWIRDIENVSVREPSGISICRLMGVDAVEMADPALLLDKEEYPVSRHAAEEKNAEVFCYFLNISREEEIRWPEIKEFAKRKGKVIKAAGVPQTEKIIPDGNLVYPSPEEWLGFYDKAEYIFTNTFHGTVFAIIFRKKFLVFLQEGATKSQNGRLLSLLKKLKLERRLYRKQESLEAQMERPIDWNTAESAIKGARERAALFLSSEGGG</sequence>
<feature type="domain" description="Polysaccharide pyruvyl transferase" evidence="1">
    <location>
        <begin position="56"/>
        <end position="336"/>
    </location>
</feature>